<dbReference type="Pfam" id="PF04055">
    <property type="entry name" value="Radical_SAM"/>
    <property type="match status" value="1"/>
</dbReference>
<dbReference type="Gene3D" id="2.40.50.140">
    <property type="entry name" value="Nucleic acid-binding proteins"/>
    <property type="match status" value="1"/>
</dbReference>
<dbReference type="InterPro" id="IPR007197">
    <property type="entry name" value="rSAM"/>
</dbReference>
<dbReference type="Gene3D" id="3.80.30.20">
    <property type="entry name" value="tm_1862 like domain"/>
    <property type="match status" value="1"/>
</dbReference>
<evidence type="ECO:0000259" key="10">
    <source>
        <dbReference type="PROSITE" id="PS51918"/>
    </source>
</evidence>
<dbReference type="SFLD" id="SFLDF00274">
    <property type="entry name" value="ribosomal_protein_S12_methylth"/>
    <property type="match status" value="1"/>
</dbReference>
<dbReference type="Proteomes" id="UP000221222">
    <property type="component" value="Unassembled WGS sequence"/>
</dbReference>
<evidence type="ECO:0000256" key="7">
    <source>
        <dbReference type="ARBA" id="ARBA00023014"/>
    </source>
</evidence>
<dbReference type="PROSITE" id="PS51918">
    <property type="entry name" value="RADICAL_SAM"/>
    <property type="match status" value="1"/>
</dbReference>
<dbReference type="CDD" id="cd01335">
    <property type="entry name" value="Radical_SAM"/>
    <property type="match status" value="1"/>
</dbReference>
<keyword evidence="13" id="KW-1185">Reference proteome</keyword>
<evidence type="ECO:0000313" key="13">
    <source>
        <dbReference type="Proteomes" id="UP000221222"/>
    </source>
</evidence>
<dbReference type="Pfam" id="PF00919">
    <property type="entry name" value="UPF0004"/>
    <property type="match status" value="1"/>
</dbReference>
<dbReference type="Gene3D" id="3.40.50.12160">
    <property type="entry name" value="Methylthiotransferase, N-terminal domain"/>
    <property type="match status" value="1"/>
</dbReference>
<sequence>MKFSKEKPQKSLHLVSLGCTKNLVDSEVMLGKLSEYKLTNDNENADVIIVNTCGFIDSAKEESINTILNLHEQRKKDSVLVMAGCLSERYKEDLQKELPEIDVFTGVGDYDRIDELVQQKQSNFKNEVFLANDTNERVITGSNYHAYVKLSEGCNQACSFCAIPSFKGKLHSRTLESLVKEVKSLVSKGYVDFSFVSQDSSSFLRDLGHKDGLIDLINEIENIEGIKTARILYLYPSTTSLELIDKIADSKVFVNYFDMPLQHISESMLKIMKRGKGVEKLRELMSHMKSKPNSFVRTTFIVGHPGEKQEDFEKLCKYVEEFKFDRANVFSYSDEEGTTAYENENKIEQETIDNRAEALGEIIADTTISSLEEEIGKTFEVYVDNESDEHEYLLSARKTIWAPEIDGEIYINDNELEEQIEFGKMYKVKATELVGDKILATIIEKCN</sequence>
<dbReference type="Pfam" id="PF18693">
    <property type="entry name" value="TRAM_2"/>
    <property type="match status" value="1"/>
</dbReference>
<keyword evidence="2 8" id="KW-0963">Cytoplasm</keyword>
<keyword evidence="1 8" id="KW-0004">4Fe-4S</keyword>
<comment type="function">
    <text evidence="8">Catalyzes the methylthiolation of an aspartic acid residue of ribosomal protein uS12.</text>
</comment>
<keyword evidence="7 8" id="KW-0411">Iron-sulfur</keyword>
<evidence type="ECO:0000313" key="14">
    <source>
        <dbReference type="Proteomes" id="UP000262712"/>
    </source>
</evidence>
<dbReference type="SFLD" id="SFLDG01061">
    <property type="entry name" value="methylthiotransferase"/>
    <property type="match status" value="1"/>
</dbReference>
<evidence type="ECO:0000256" key="8">
    <source>
        <dbReference type="HAMAP-Rule" id="MF_01865"/>
    </source>
</evidence>
<feature type="binding site" evidence="8">
    <location>
        <position position="154"/>
    </location>
    <ligand>
        <name>[4Fe-4S] cluster</name>
        <dbReference type="ChEBI" id="CHEBI:49883"/>
        <label>2</label>
        <note>4Fe-4S-S-AdoMet</note>
    </ligand>
</feature>
<comment type="cofactor">
    <cofactor evidence="8">
        <name>[4Fe-4S] cluster</name>
        <dbReference type="ChEBI" id="CHEBI:49883"/>
    </cofactor>
    <text evidence="8">Binds 2 [4Fe-4S] clusters. One cluster is coordinated with 3 cysteines and an exchangeable S-adenosyl-L-methionine.</text>
</comment>
<dbReference type="InterPro" id="IPR023404">
    <property type="entry name" value="rSAM_horseshoe"/>
</dbReference>
<dbReference type="PANTHER" id="PTHR43837">
    <property type="entry name" value="RIBOSOMAL PROTEIN S12 METHYLTHIOTRANSFERASE RIMO"/>
    <property type="match status" value="1"/>
</dbReference>
<dbReference type="InterPro" id="IPR002792">
    <property type="entry name" value="TRAM_dom"/>
</dbReference>
<reference evidence="12 13" key="1">
    <citation type="submission" date="2017-09" db="EMBL/GenBank/DDBJ databases">
        <title>Arcobacter canalis sp. nov., a new species isolated from a water canal contaminated with urban sewage.</title>
        <authorList>
            <person name="Perez-Cataluna A."/>
            <person name="Salas-Masso N."/>
            <person name="Figueras M.J."/>
        </authorList>
    </citation>
    <scope>NUCLEOTIDE SEQUENCE [LARGE SCALE GENOMIC DNA]</scope>
    <source>
        <strain evidence="12 13">F98-3</strain>
    </source>
</reference>
<evidence type="ECO:0000256" key="3">
    <source>
        <dbReference type="ARBA" id="ARBA00022679"/>
    </source>
</evidence>
<dbReference type="GO" id="GO:0051539">
    <property type="term" value="F:4 iron, 4 sulfur cluster binding"/>
    <property type="evidence" value="ECO:0007669"/>
    <property type="project" value="UniProtKB-UniRule"/>
</dbReference>
<keyword evidence="12" id="KW-0689">Ribosomal protein</keyword>
<keyword evidence="12" id="KW-0687">Ribonucleoprotein</keyword>
<dbReference type="NCBIfam" id="TIGR00089">
    <property type="entry name" value="MiaB/RimO family radical SAM methylthiotransferase"/>
    <property type="match status" value="1"/>
</dbReference>
<dbReference type="InterPro" id="IPR005839">
    <property type="entry name" value="Methylthiotransferase"/>
</dbReference>
<keyword evidence="3 8" id="KW-0808">Transferase</keyword>
<keyword evidence="6 8" id="KW-0408">Iron</keyword>
<evidence type="ECO:0000256" key="1">
    <source>
        <dbReference type="ARBA" id="ARBA00022485"/>
    </source>
</evidence>
<accession>A0A2G1DH68</accession>
<keyword evidence="4 8" id="KW-0949">S-adenosyl-L-methionine</keyword>
<feature type="domain" description="MTTase N-terminal" evidence="9">
    <location>
        <begin position="10"/>
        <end position="122"/>
    </location>
</feature>
<dbReference type="GO" id="GO:0046872">
    <property type="term" value="F:metal ion binding"/>
    <property type="evidence" value="ECO:0007669"/>
    <property type="project" value="UniProtKB-KW"/>
</dbReference>
<dbReference type="SFLD" id="SFLDS00029">
    <property type="entry name" value="Radical_SAM"/>
    <property type="match status" value="1"/>
</dbReference>
<evidence type="ECO:0000256" key="5">
    <source>
        <dbReference type="ARBA" id="ARBA00022723"/>
    </source>
</evidence>
<dbReference type="GO" id="GO:0005829">
    <property type="term" value="C:cytosol"/>
    <property type="evidence" value="ECO:0007669"/>
    <property type="project" value="TreeGrafter"/>
</dbReference>
<dbReference type="KEGG" id="amol:AMOL_2482"/>
<feature type="binding site" evidence="8">
    <location>
        <position position="53"/>
    </location>
    <ligand>
        <name>[4Fe-4S] cluster</name>
        <dbReference type="ChEBI" id="CHEBI:49883"/>
        <label>1</label>
    </ligand>
</feature>
<dbReference type="InterPro" id="IPR020612">
    <property type="entry name" value="Methylthiotransferase_CS"/>
</dbReference>
<gene>
    <name evidence="8 12" type="primary">rimO</name>
    <name evidence="11" type="ORF">AMOL_2482</name>
    <name evidence="12" type="ORF">CPU12_08695</name>
</gene>
<name>A0A2G1DH68_9BACT</name>
<dbReference type="GO" id="GO:0103039">
    <property type="term" value="F:protein methylthiotransferase activity"/>
    <property type="evidence" value="ECO:0007669"/>
    <property type="project" value="UniProtKB-EC"/>
</dbReference>
<dbReference type="PROSITE" id="PS01278">
    <property type="entry name" value="MTTASE_RADICAL"/>
    <property type="match status" value="1"/>
</dbReference>
<dbReference type="EMBL" id="NXFY01000012">
    <property type="protein sequence ID" value="PHO17827.1"/>
    <property type="molecule type" value="Genomic_DNA"/>
</dbReference>
<dbReference type="InterPro" id="IPR006638">
    <property type="entry name" value="Elp3/MiaA/NifB-like_rSAM"/>
</dbReference>
<evidence type="ECO:0000313" key="12">
    <source>
        <dbReference type="EMBL" id="PHO17827.1"/>
    </source>
</evidence>
<dbReference type="GO" id="GO:0035599">
    <property type="term" value="F:aspartic acid methylthiotransferase activity"/>
    <property type="evidence" value="ECO:0007669"/>
    <property type="project" value="TreeGrafter"/>
</dbReference>
<dbReference type="InterPro" id="IPR012340">
    <property type="entry name" value="NA-bd_OB-fold"/>
</dbReference>
<dbReference type="PROSITE" id="PS51449">
    <property type="entry name" value="MTTASE_N"/>
    <property type="match status" value="1"/>
</dbReference>
<feature type="binding site" evidence="8">
    <location>
        <position position="158"/>
    </location>
    <ligand>
        <name>[4Fe-4S] cluster</name>
        <dbReference type="ChEBI" id="CHEBI:49883"/>
        <label>2</label>
        <note>4Fe-4S-S-AdoMet</note>
    </ligand>
</feature>
<evidence type="ECO:0000256" key="4">
    <source>
        <dbReference type="ARBA" id="ARBA00022691"/>
    </source>
</evidence>
<comment type="subcellular location">
    <subcellularLocation>
        <location evidence="8">Cytoplasm</location>
    </subcellularLocation>
</comment>
<organism evidence="12 13">
    <name type="scientific">Malaciobacter molluscorum LMG 25693</name>
    <dbReference type="NCBI Taxonomy" id="870501"/>
    <lineage>
        <taxon>Bacteria</taxon>
        <taxon>Pseudomonadati</taxon>
        <taxon>Campylobacterota</taxon>
        <taxon>Epsilonproteobacteria</taxon>
        <taxon>Campylobacterales</taxon>
        <taxon>Arcobacteraceae</taxon>
        <taxon>Malaciobacter</taxon>
    </lineage>
</organism>
<comment type="similarity">
    <text evidence="8">Belongs to the methylthiotransferase family. RimO subfamily.</text>
</comment>
<dbReference type="AlphaFoldDB" id="A0A2G1DH68"/>
<evidence type="ECO:0000259" key="9">
    <source>
        <dbReference type="PROSITE" id="PS51449"/>
    </source>
</evidence>
<dbReference type="Proteomes" id="UP000262712">
    <property type="component" value="Chromosome"/>
</dbReference>
<dbReference type="RefSeq" id="WP_099342719.1">
    <property type="nucleotide sequence ID" value="NZ_CP032098.1"/>
</dbReference>
<evidence type="ECO:0000256" key="6">
    <source>
        <dbReference type="ARBA" id="ARBA00023004"/>
    </source>
</evidence>
<dbReference type="InterPro" id="IPR013848">
    <property type="entry name" value="Methylthiotransferase_N"/>
</dbReference>
<dbReference type="InterPro" id="IPR005840">
    <property type="entry name" value="Ribosomal_uS12_MeSTrfase_RimO"/>
</dbReference>
<dbReference type="EC" id="2.8.4.4" evidence="8"/>
<dbReference type="InterPro" id="IPR058240">
    <property type="entry name" value="rSAM_sf"/>
</dbReference>
<feature type="binding site" evidence="8">
    <location>
        <position position="19"/>
    </location>
    <ligand>
        <name>[4Fe-4S] cluster</name>
        <dbReference type="ChEBI" id="CHEBI:49883"/>
        <label>1</label>
    </ligand>
</feature>
<feature type="binding site" evidence="8">
    <location>
        <position position="85"/>
    </location>
    <ligand>
        <name>[4Fe-4S] cluster</name>
        <dbReference type="ChEBI" id="CHEBI:49883"/>
        <label>1</label>
    </ligand>
</feature>
<dbReference type="PANTHER" id="PTHR43837:SF1">
    <property type="entry name" value="RIBOSOMAL PROTEIN US12 METHYLTHIOTRANSFERASE RIMO"/>
    <property type="match status" value="1"/>
</dbReference>
<proteinExistence type="inferred from homology"/>
<comment type="catalytic activity">
    <reaction evidence="8">
        <text>L-aspartate(89)-[ribosomal protein uS12]-hydrogen + (sulfur carrier)-SH + AH2 + 2 S-adenosyl-L-methionine = 3-methylsulfanyl-L-aspartate(89)-[ribosomal protein uS12]-hydrogen + (sulfur carrier)-H + 5'-deoxyadenosine + L-methionine + A + S-adenosyl-L-homocysteine + 2 H(+)</text>
        <dbReference type="Rhea" id="RHEA:37087"/>
        <dbReference type="Rhea" id="RHEA-COMP:10460"/>
        <dbReference type="Rhea" id="RHEA-COMP:10461"/>
        <dbReference type="Rhea" id="RHEA-COMP:14737"/>
        <dbReference type="Rhea" id="RHEA-COMP:14739"/>
        <dbReference type="ChEBI" id="CHEBI:13193"/>
        <dbReference type="ChEBI" id="CHEBI:15378"/>
        <dbReference type="ChEBI" id="CHEBI:17319"/>
        <dbReference type="ChEBI" id="CHEBI:17499"/>
        <dbReference type="ChEBI" id="CHEBI:29917"/>
        <dbReference type="ChEBI" id="CHEBI:29961"/>
        <dbReference type="ChEBI" id="CHEBI:57844"/>
        <dbReference type="ChEBI" id="CHEBI:57856"/>
        <dbReference type="ChEBI" id="CHEBI:59789"/>
        <dbReference type="ChEBI" id="CHEBI:64428"/>
        <dbReference type="ChEBI" id="CHEBI:73599"/>
        <dbReference type="EC" id="2.8.4.4"/>
    </reaction>
</comment>
<evidence type="ECO:0000313" key="11">
    <source>
        <dbReference type="EMBL" id="AXX93424.1"/>
    </source>
</evidence>
<dbReference type="SFLD" id="SFLDG01082">
    <property type="entry name" value="B12-binding_domain_containing"/>
    <property type="match status" value="1"/>
</dbReference>
<keyword evidence="5 8" id="KW-0479">Metal-binding</keyword>
<dbReference type="InterPro" id="IPR038135">
    <property type="entry name" value="Methylthiotransferase_N_sf"/>
</dbReference>
<dbReference type="GO" id="GO:0006400">
    <property type="term" value="P:tRNA modification"/>
    <property type="evidence" value="ECO:0007669"/>
    <property type="project" value="InterPro"/>
</dbReference>
<dbReference type="NCBIfam" id="TIGR01125">
    <property type="entry name" value="30S ribosomal protein S12 methylthiotransferase RimO"/>
    <property type="match status" value="1"/>
</dbReference>
<dbReference type="SUPFAM" id="SSF102114">
    <property type="entry name" value="Radical SAM enzymes"/>
    <property type="match status" value="1"/>
</dbReference>
<feature type="domain" description="Radical SAM core" evidence="10">
    <location>
        <begin position="140"/>
        <end position="369"/>
    </location>
</feature>
<reference evidence="11 14" key="2">
    <citation type="submission" date="2018-08" db="EMBL/GenBank/DDBJ databases">
        <title>Complete genome of the Arcobacter molluscorum type strain LMG 25693.</title>
        <authorList>
            <person name="Miller W.G."/>
            <person name="Yee E."/>
            <person name="Bono J.L."/>
        </authorList>
    </citation>
    <scope>NUCLEOTIDE SEQUENCE [LARGE SCALE GENOMIC DNA]</scope>
    <source>
        <strain evidence="11 14">CECT 7696</strain>
    </source>
</reference>
<feature type="binding site" evidence="8">
    <location>
        <position position="161"/>
    </location>
    <ligand>
        <name>[4Fe-4S] cluster</name>
        <dbReference type="ChEBI" id="CHEBI:49883"/>
        <label>2</label>
        <note>4Fe-4S-S-AdoMet</note>
    </ligand>
</feature>
<evidence type="ECO:0000256" key="2">
    <source>
        <dbReference type="ARBA" id="ARBA00022490"/>
    </source>
</evidence>
<dbReference type="GO" id="GO:0005840">
    <property type="term" value="C:ribosome"/>
    <property type="evidence" value="ECO:0007669"/>
    <property type="project" value="UniProtKB-KW"/>
</dbReference>
<dbReference type="SMART" id="SM00729">
    <property type="entry name" value="Elp3"/>
    <property type="match status" value="1"/>
</dbReference>
<dbReference type="HAMAP" id="MF_01865">
    <property type="entry name" value="MTTase_RimO"/>
    <property type="match status" value="1"/>
</dbReference>
<protein>
    <recommendedName>
        <fullName evidence="8">Ribosomal protein uS12 methylthiotransferase RimO</fullName>
        <shortName evidence="8">uS12 MTTase</shortName>
        <shortName evidence="8">uS12 methylthiotransferase</shortName>
        <ecNumber evidence="8">2.8.4.4</ecNumber>
    </recommendedName>
    <alternativeName>
        <fullName evidence="8">Ribosomal protein uS12 (aspartate-C(3))-methylthiotransferase</fullName>
    </alternativeName>
    <alternativeName>
        <fullName evidence="8">Ribosome maturation factor RimO</fullName>
    </alternativeName>
</protein>
<dbReference type="EMBL" id="CP032098">
    <property type="protein sequence ID" value="AXX93424.1"/>
    <property type="molecule type" value="Genomic_DNA"/>
</dbReference>